<reference evidence="1 2" key="1">
    <citation type="submission" date="2013-12" db="EMBL/GenBank/DDBJ databases">
        <title>Draft genome of the parsitic nematode Ancylostoma duodenale.</title>
        <authorList>
            <person name="Mitreva M."/>
        </authorList>
    </citation>
    <scope>NUCLEOTIDE SEQUENCE [LARGE SCALE GENOMIC DNA]</scope>
    <source>
        <strain evidence="1 2">Zhejiang</strain>
    </source>
</reference>
<evidence type="ECO:0008006" key="3">
    <source>
        <dbReference type="Google" id="ProtNLM"/>
    </source>
</evidence>
<dbReference type="OrthoDB" id="5854005at2759"/>
<proteinExistence type="predicted"/>
<dbReference type="EMBL" id="KN751617">
    <property type="protein sequence ID" value="KIH49872.1"/>
    <property type="molecule type" value="Genomic_DNA"/>
</dbReference>
<dbReference type="InterPro" id="IPR035940">
    <property type="entry name" value="CAP_sf"/>
</dbReference>
<evidence type="ECO:0000313" key="2">
    <source>
        <dbReference type="Proteomes" id="UP000054047"/>
    </source>
</evidence>
<dbReference type="AlphaFoldDB" id="A0A0C2CJD4"/>
<keyword evidence="2" id="KW-1185">Reference proteome</keyword>
<sequence length="114" mass="12320">MFMVCKTYTSTAGFSNPSVQINSTLNSWWGRAKQYGVTDPQNKYTDANLYTFANCHIRKEIDFGFSGYYTNGVMWQTGTACTNAADCTTYANSGCAAGLCTKGADIPGTGGLFQ</sequence>
<dbReference type="Proteomes" id="UP000054047">
    <property type="component" value="Unassembled WGS sequence"/>
</dbReference>
<organism evidence="1 2">
    <name type="scientific">Ancylostoma duodenale</name>
    <dbReference type="NCBI Taxonomy" id="51022"/>
    <lineage>
        <taxon>Eukaryota</taxon>
        <taxon>Metazoa</taxon>
        <taxon>Ecdysozoa</taxon>
        <taxon>Nematoda</taxon>
        <taxon>Chromadorea</taxon>
        <taxon>Rhabditida</taxon>
        <taxon>Rhabditina</taxon>
        <taxon>Rhabditomorpha</taxon>
        <taxon>Strongyloidea</taxon>
        <taxon>Ancylostomatidae</taxon>
        <taxon>Ancylostomatinae</taxon>
        <taxon>Ancylostoma</taxon>
    </lineage>
</organism>
<accession>A0A0C2CJD4</accession>
<gene>
    <name evidence="1" type="ORF">ANCDUO_20052</name>
</gene>
<evidence type="ECO:0000313" key="1">
    <source>
        <dbReference type="EMBL" id="KIH49872.1"/>
    </source>
</evidence>
<protein>
    <recommendedName>
        <fullName evidence="3">SCP domain-containing protein</fullName>
    </recommendedName>
</protein>
<dbReference type="Gene3D" id="3.40.33.10">
    <property type="entry name" value="CAP"/>
    <property type="match status" value="1"/>
</dbReference>
<name>A0A0C2CJD4_9BILA</name>